<dbReference type="PIRSF" id="PIRSF000137">
    <property type="entry name" value="Alcohol_oxidase"/>
    <property type="match status" value="1"/>
</dbReference>
<comment type="similarity">
    <text evidence="2">Belongs to the GMC oxidoreductase family.</text>
</comment>
<dbReference type="InterPro" id="IPR036188">
    <property type="entry name" value="FAD/NAD-bd_sf"/>
</dbReference>
<evidence type="ECO:0000313" key="8">
    <source>
        <dbReference type="EMBL" id="CAC5391733.1"/>
    </source>
</evidence>
<feature type="binding site" evidence="5">
    <location>
        <position position="236"/>
    </location>
    <ligand>
        <name>FAD</name>
        <dbReference type="ChEBI" id="CHEBI:57692"/>
    </ligand>
</feature>
<protein>
    <recommendedName>
        <fullName evidence="10">Glucose-methanol-choline oxidoreductase N-terminal domain-containing protein</fullName>
    </recommendedName>
</protein>
<dbReference type="SUPFAM" id="SSF51905">
    <property type="entry name" value="FAD/NAD(P)-binding domain"/>
    <property type="match status" value="1"/>
</dbReference>
<name>A0A6J8C5Z4_MYTCO</name>
<dbReference type="InterPro" id="IPR007867">
    <property type="entry name" value="GMC_OxRtase_C"/>
</dbReference>
<accession>A0A6J8C5Z4</accession>
<reference evidence="8 9" key="1">
    <citation type="submission" date="2020-06" db="EMBL/GenBank/DDBJ databases">
        <authorList>
            <person name="Li R."/>
            <person name="Bekaert M."/>
        </authorList>
    </citation>
    <scope>NUCLEOTIDE SEQUENCE [LARGE SCALE GENOMIC DNA]</scope>
    <source>
        <strain evidence="9">wild</strain>
    </source>
</reference>
<comment type="cofactor">
    <cofactor evidence="1 5">
        <name>FAD</name>
        <dbReference type="ChEBI" id="CHEBI:57692"/>
    </cofactor>
</comment>
<dbReference type="Pfam" id="PF05199">
    <property type="entry name" value="GMC_oxred_C"/>
    <property type="match status" value="1"/>
</dbReference>
<dbReference type="GO" id="GO:0016614">
    <property type="term" value="F:oxidoreductase activity, acting on CH-OH group of donors"/>
    <property type="evidence" value="ECO:0007669"/>
    <property type="project" value="InterPro"/>
</dbReference>
<dbReference type="Gene3D" id="3.30.560.10">
    <property type="entry name" value="Glucose Oxidase, domain 3"/>
    <property type="match status" value="1"/>
</dbReference>
<dbReference type="GO" id="GO:0050660">
    <property type="term" value="F:flavin adenine dinucleotide binding"/>
    <property type="evidence" value="ECO:0007669"/>
    <property type="project" value="InterPro"/>
</dbReference>
<proteinExistence type="inferred from homology"/>
<evidence type="ECO:0000313" key="9">
    <source>
        <dbReference type="Proteomes" id="UP000507470"/>
    </source>
</evidence>
<dbReference type="EMBL" id="CACVKT020004826">
    <property type="protein sequence ID" value="CAC5391733.1"/>
    <property type="molecule type" value="Genomic_DNA"/>
</dbReference>
<gene>
    <name evidence="8" type="ORF">MCOR_26727</name>
</gene>
<dbReference type="SUPFAM" id="SSF54373">
    <property type="entry name" value="FAD-linked reductases, C-terminal domain"/>
    <property type="match status" value="1"/>
</dbReference>
<keyword evidence="3" id="KW-0285">Flavoprotein</keyword>
<dbReference type="Gene3D" id="3.50.50.60">
    <property type="entry name" value="FAD/NAD(P)-binding domain"/>
    <property type="match status" value="1"/>
</dbReference>
<evidence type="ECO:0000259" key="6">
    <source>
        <dbReference type="Pfam" id="PF00732"/>
    </source>
</evidence>
<dbReference type="Proteomes" id="UP000507470">
    <property type="component" value="Unassembled WGS sequence"/>
</dbReference>
<evidence type="ECO:0000256" key="2">
    <source>
        <dbReference type="ARBA" id="ARBA00010790"/>
    </source>
</evidence>
<organism evidence="8 9">
    <name type="scientific">Mytilus coruscus</name>
    <name type="common">Sea mussel</name>
    <dbReference type="NCBI Taxonomy" id="42192"/>
    <lineage>
        <taxon>Eukaryota</taxon>
        <taxon>Metazoa</taxon>
        <taxon>Spiralia</taxon>
        <taxon>Lophotrochozoa</taxon>
        <taxon>Mollusca</taxon>
        <taxon>Bivalvia</taxon>
        <taxon>Autobranchia</taxon>
        <taxon>Pteriomorphia</taxon>
        <taxon>Mytilida</taxon>
        <taxon>Mytiloidea</taxon>
        <taxon>Mytilidae</taxon>
        <taxon>Mytilinae</taxon>
        <taxon>Mytilus</taxon>
    </lineage>
</organism>
<feature type="domain" description="Glucose-methanol-choline oxidoreductase C-terminal" evidence="7">
    <location>
        <begin position="420"/>
        <end position="562"/>
    </location>
</feature>
<dbReference type="OrthoDB" id="269227at2759"/>
<dbReference type="InterPro" id="IPR012132">
    <property type="entry name" value="GMC_OxRdtase"/>
</dbReference>
<evidence type="ECO:0000256" key="3">
    <source>
        <dbReference type="ARBA" id="ARBA00022630"/>
    </source>
</evidence>
<evidence type="ECO:0000256" key="5">
    <source>
        <dbReference type="PIRSR" id="PIRSR000137-2"/>
    </source>
</evidence>
<dbReference type="Pfam" id="PF00732">
    <property type="entry name" value="GMC_oxred_N"/>
    <property type="match status" value="1"/>
</dbReference>
<keyword evidence="4 5" id="KW-0274">FAD</keyword>
<evidence type="ECO:0000256" key="4">
    <source>
        <dbReference type="ARBA" id="ARBA00022827"/>
    </source>
</evidence>
<keyword evidence="9" id="KW-1185">Reference proteome</keyword>
<sequence length="576" mass="63317">MTISETILKEPILDSYDFIVVGGGTAGSVLASRLSEDPVSVLLLEAGGSELDNPLIDVPLMTTSLQFSEQDWQYFTVPQTNSSLSLTKKQGYWPVGKVLGGSSSTHYMVHIRGSPHDYDEWAAEGCDGWSYNDVLPYFKKSEDVQIPEYKDKAYRSTGGLMTVTSNPTADSQLISVYQQSALEKGWAITDCSGPNITGFCPTQNDVRAGTRCSTAKAYIRPALNRNNLQVSINSHVTKIKIENNRAVGVEFMKDGKIKTVAATKEIILSAGAIGSAQLLMLSGVGPREHLEELKIDVKKDLPVGNNLMDHLLISMSYKLNVSWAVNQDKLNNAEEQEKYILNKKGIYSGTGCDALLFAQTGRESRDRGSPDVEVHFFSSAPEEEQIRNGWDQNIKNELLDNMVADASSTGIRFLPVYLHPKSQGTIRLKSKDPFDYPALDPNYLAHQDDVDGFVRAARVVQKIASSTAMQKIGATLIQRVYEGFCDDVEFDSDDYWRCYTKNLASSAFHYSCTCRMGSANDPTAVVDPQLRVKGILGLRVADASVMRDIVSGNTHTPVVMIAEKAADMIRGRTTTG</sequence>
<evidence type="ECO:0008006" key="10">
    <source>
        <dbReference type="Google" id="ProtNLM"/>
    </source>
</evidence>
<evidence type="ECO:0000256" key="1">
    <source>
        <dbReference type="ARBA" id="ARBA00001974"/>
    </source>
</evidence>
<feature type="binding site" evidence="5">
    <location>
        <position position="98"/>
    </location>
    <ligand>
        <name>FAD</name>
        <dbReference type="ChEBI" id="CHEBI:57692"/>
    </ligand>
</feature>
<dbReference type="AlphaFoldDB" id="A0A6J8C5Z4"/>
<dbReference type="PANTHER" id="PTHR11552:SF147">
    <property type="entry name" value="CHOLINE DEHYDROGENASE, MITOCHONDRIAL"/>
    <property type="match status" value="1"/>
</dbReference>
<feature type="domain" description="Glucose-methanol-choline oxidoreductase N-terminal" evidence="6">
    <location>
        <begin position="16"/>
        <end position="311"/>
    </location>
</feature>
<dbReference type="InterPro" id="IPR000172">
    <property type="entry name" value="GMC_OxRdtase_N"/>
</dbReference>
<dbReference type="PANTHER" id="PTHR11552">
    <property type="entry name" value="GLUCOSE-METHANOL-CHOLINE GMC OXIDOREDUCTASE"/>
    <property type="match status" value="1"/>
</dbReference>
<evidence type="ECO:0000259" key="7">
    <source>
        <dbReference type="Pfam" id="PF05199"/>
    </source>
</evidence>